<keyword evidence="4" id="KW-0460">Magnesium</keyword>
<dbReference type="Pfam" id="PF03828">
    <property type="entry name" value="PAP_assoc"/>
    <property type="match status" value="1"/>
</dbReference>
<dbReference type="EC" id="2.7.7.19" evidence="2"/>
<evidence type="ECO:0000259" key="7">
    <source>
        <dbReference type="Pfam" id="PF22600"/>
    </source>
</evidence>
<dbReference type="InterPro" id="IPR045862">
    <property type="entry name" value="Trf4-like"/>
</dbReference>
<dbReference type="Proteomes" id="UP000422736">
    <property type="component" value="Chromosome 1"/>
</dbReference>
<feature type="compositionally biased region" description="Acidic residues" evidence="5">
    <location>
        <begin position="192"/>
        <end position="201"/>
    </location>
</feature>
<dbReference type="Gene3D" id="1.10.1410.10">
    <property type="match status" value="1"/>
</dbReference>
<sequence>MICVLKISVDALINSDELSRMLEDFKQKGTVNGFRRIHNGQISNLRYKNKIFFNMAKARGSNKGVKPNRNRNKPVRTVKVKKMRKSSLSRARKNFSVFEQQSHENKYESLQSIQDDDHGDGMVVVHEEGKRISSEDIDEVSVSDDGSTGDEQGDSDGEEVDEDDDSEGNEEKEDEEVNSLGANDDFIAFDFSDAEDEDEDKDNGHEYDEFEQDEESGDANGDGKLSHNSDFPWILNHDHSKQREIADWLTLEIKDFVAYISPNRQEIEQRNNAIAKLKAAVKELWPDASLNCFGSYATDLYLPGSDIDCVVRSESGDKENRNALYSLASFLKRKGLATQVEVIAKARVPIIKFVEPESKIHIDVSFERTNGLEAARVIRGWLEEQHGLRELVLIVKQFLHARRLNNVHTGGLGGYSIICLVYSFLKLHPRILTSDIDPMENLGVLLIDFFELYGKNFGYDDVGISVGEHEAHYIPKDEHPDLTAGRPRFSLLIQDPGDASNNISRGSFNLRDIKKGFAGAFDLLTNRCFELDSATFKDRIGSSILGNVIKYKGSKRDFNDERDLVVNAAIQENEKYHNKRGRIVHDELITDMSDLEAEEDIYKVEEPPLKKSKKEKRDKKRKEKKKKKESLKEAATPAPIVVADEDEDDEDDYDPTKAIVISDHASEQGDDYDPTKPSVDDYMGIGKSDAEEQAEEQGDATENKSQSAAAQTQAQAQAQVDKQTKREYWLSKGQSM</sequence>
<gene>
    <name evidence="8" type="primary">TRF5</name>
    <name evidence="8" type="ORF">FIM1_451</name>
</gene>
<feature type="compositionally biased region" description="Acidic residues" evidence="5">
    <location>
        <begin position="135"/>
        <end position="177"/>
    </location>
</feature>
<organism evidence="8 9">
    <name type="scientific">Kluyveromyces marxianus</name>
    <name type="common">Yeast</name>
    <name type="synonym">Candida kefyr</name>
    <dbReference type="NCBI Taxonomy" id="4911"/>
    <lineage>
        <taxon>Eukaryota</taxon>
        <taxon>Fungi</taxon>
        <taxon>Dikarya</taxon>
        <taxon>Ascomycota</taxon>
        <taxon>Saccharomycotina</taxon>
        <taxon>Saccharomycetes</taxon>
        <taxon>Saccharomycetales</taxon>
        <taxon>Saccharomycetaceae</taxon>
        <taxon>Kluyveromyces</taxon>
    </lineage>
</organism>
<feature type="compositionally biased region" description="Acidic residues" evidence="5">
    <location>
        <begin position="208"/>
        <end position="217"/>
    </location>
</feature>
<proteinExistence type="inferred from homology"/>
<reference evidence="8 9" key="1">
    <citation type="submission" date="2016-03" db="EMBL/GenBank/DDBJ databases">
        <title>How can Kluyveromyces marxianus grow so fast - potential evolutionary course in Saccharomyces Complex revealed by comparative genomics.</title>
        <authorList>
            <person name="Mo W."/>
            <person name="Lu W."/>
            <person name="Yang X."/>
            <person name="Qi J."/>
            <person name="Lv H."/>
        </authorList>
    </citation>
    <scope>NUCLEOTIDE SEQUENCE [LARGE SCALE GENOMIC DNA]</scope>
    <source>
        <strain evidence="8 9">FIM1</strain>
    </source>
</reference>
<feature type="domain" description="PAP-associated" evidence="6">
    <location>
        <begin position="441"/>
        <end position="501"/>
    </location>
</feature>
<feature type="region of interest" description="Disordered" evidence="5">
    <location>
        <begin position="608"/>
        <end position="736"/>
    </location>
</feature>
<feature type="compositionally biased region" description="Low complexity" evidence="5">
    <location>
        <begin position="705"/>
        <end position="719"/>
    </location>
</feature>
<evidence type="ECO:0000259" key="6">
    <source>
        <dbReference type="Pfam" id="PF03828"/>
    </source>
</evidence>
<dbReference type="CDD" id="cd05402">
    <property type="entry name" value="NT_PAP_TUTase"/>
    <property type="match status" value="1"/>
</dbReference>
<evidence type="ECO:0000256" key="4">
    <source>
        <dbReference type="ARBA" id="ARBA00022842"/>
    </source>
</evidence>
<dbReference type="SUPFAM" id="SSF81631">
    <property type="entry name" value="PAP/OAS1 substrate-binding domain"/>
    <property type="match status" value="1"/>
</dbReference>
<keyword evidence="3" id="KW-0479">Metal-binding</keyword>
<evidence type="ECO:0000313" key="8">
    <source>
        <dbReference type="EMBL" id="QGN13805.1"/>
    </source>
</evidence>
<dbReference type="InterPro" id="IPR043519">
    <property type="entry name" value="NT_sf"/>
</dbReference>
<evidence type="ECO:0000256" key="2">
    <source>
        <dbReference type="ARBA" id="ARBA00012388"/>
    </source>
</evidence>
<feature type="domain" description="Poly(A) RNA polymerase mitochondrial-like central palm" evidence="7">
    <location>
        <begin position="250"/>
        <end position="380"/>
    </location>
</feature>
<feature type="compositionally biased region" description="Acidic residues" evidence="5">
    <location>
        <begin position="643"/>
        <end position="653"/>
    </location>
</feature>
<feature type="compositionally biased region" description="Low complexity" evidence="5">
    <location>
        <begin position="182"/>
        <end position="191"/>
    </location>
</feature>
<feature type="region of interest" description="Disordered" evidence="5">
    <location>
        <begin position="78"/>
        <end position="225"/>
    </location>
</feature>
<dbReference type="InterPro" id="IPR054708">
    <property type="entry name" value="MTPAP-like_central"/>
</dbReference>
<accession>A0ABX6ENK6</accession>
<feature type="compositionally biased region" description="Basic residues" evidence="5">
    <location>
        <begin position="78"/>
        <end position="93"/>
    </location>
</feature>
<feature type="compositionally biased region" description="Basic residues" evidence="5">
    <location>
        <begin position="610"/>
        <end position="629"/>
    </location>
</feature>
<dbReference type="InterPro" id="IPR002058">
    <property type="entry name" value="PAP_assoc"/>
</dbReference>
<dbReference type="EMBL" id="CP015054">
    <property type="protein sequence ID" value="QGN13805.1"/>
    <property type="molecule type" value="Genomic_DNA"/>
</dbReference>
<dbReference type="PANTHER" id="PTHR23092:SF15">
    <property type="entry name" value="INACTIVE NON-CANONICAL POLY(A) RNA POLYMERASE PROTEIN TRF4-2-RELATED"/>
    <property type="match status" value="1"/>
</dbReference>
<protein>
    <recommendedName>
        <fullName evidence="2">polynucleotide adenylyltransferase</fullName>
        <ecNumber evidence="2">2.7.7.19</ecNumber>
    </recommendedName>
</protein>
<keyword evidence="9" id="KW-1185">Reference proteome</keyword>
<dbReference type="Pfam" id="PF22600">
    <property type="entry name" value="MTPAP-like_central"/>
    <property type="match status" value="1"/>
</dbReference>
<dbReference type="PANTHER" id="PTHR23092">
    <property type="entry name" value="POLY(A) RNA POLYMERASE"/>
    <property type="match status" value="1"/>
</dbReference>
<dbReference type="Gene3D" id="3.30.460.10">
    <property type="entry name" value="Beta Polymerase, domain 2"/>
    <property type="match status" value="1"/>
</dbReference>
<dbReference type="SUPFAM" id="SSF81301">
    <property type="entry name" value="Nucleotidyltransferase"/>
    <property type="match status" value="1"/>
</dbReference>
<feature type="compositionally biased region" description="Basic and acidic residues" evidence="5">
    <location>
        <begin position="115"/>
        <end position="134"/>
    </location>
</feature>
<evidence type="ECO:0000256" key="5">
    <source>
        <dbReference type="SAM" id="MobiDB-lite"/>
    </source>
</evidence>
<evidence type="ECO:0000313" key="9">
    <source>
        <dbReference type="Proteomes" id="UP000422736"/>
    </source>
</evidence>
<evidence type="ECO:0000256" key="1">
    <source>
        <dbReference type="ARBA" id="ARBA00008593"/>
    </source>
</evidence>
<name>A0ABX6ENK6_KLUMA</name>
<comment type="similarity">
    <text evidence="1">Belongs to the DNA polymerase type-B-like family.</text>
</comment>
<evidence type="ECO:0000256" key="3">
    <source>
        <dbReference type="ARBA" id="ARBA00022723"/>
    </source>
</evidence>